<evidence type="ECO:0000256" key="18">
    <source>
        <dbReference type="ARBA" id="ARBA00043210"/>
    </source>
</evidence>
<comment type="catalytic activity">
    <reaction evidence="13">
        <text>(5Z,8Z,11Z,14Z)-eicosatetraenoyl-CoA + H2O = (5Z,8Z,11Z,14Z)-eicosatetraenoate + CoA + H(+)</text>
        <dbReference type="Rhea" id="RHEA:40151"/>
        <dbReference type="ChEBI" id="CHEBI:15377"/>
        <dbReference type="ChEBI" id="CHEBI:15378"/>
        <dbReference type="ChEBI" id="CHEBI:32395"/>
        <dbReference type="ChEBI" id="CHEBI:57287"/>
        <dbReference type="ChEBI" id="CHEBI:57368"/>
    </reaction>
    <physiologicalReaction direction="left-to-right" evidence="13">
        <dbReference type="Rhea" id="RHEA:40152"/>
    </physiologicalReaction>
</comment>
<dbReference type="InterPro" id="IPR052365">
    <property type="entry name" value="THEM4/THEM5_acyl-CoA_thioest"/>
</dbReference>
<keyword evidence="6" id="KW-0053">Apoptosis</keyword>
<dbReference type="RefSeq" id="WP_168786723.1">
    <property type="nucleotide sequence ID" value="NZ_CALYLF010000006.1"/>
</dbReference>
<gene>
    <name evidence="25" type="ORF">VAE063_940556</name>
</gene>
<keyword evidence="10" id="KW-0443">Lipid metabolism</keyword>
<evidence type="ECO:0000256" key="20">
    <source>
        <dbReference type="ARBA" id="ARBA00047734"/>
    </source>
</evidence>
<comment type="caution">
    <text evidence="25">The sequence shown here is derived from an EMBL/GenBank/DDBJ whole genome shotgun (WGS) entry which is preliminary data.</text>
</comment>
<dbReference type="PANTHER" id="PTHR12418:SF19">
    <property type="entry name" value="ACYL-COENZYME A THIOESTERASE THEM4"/>
    <property type="match status" value="1"/>
</dbReference>
<dbReference type="InterPro" id="IPR006683">
    <property type="entry name" value="Thioestr_dom"/>
</dbReference>
<comment type="catalytic activity">
    <reaction evidence="14">
        <text>(9Z)-octadecenoyl-CoA + H2O = (9Z)-octadecenoate + CoA + H(+)</text>
        <dbReference type="Rhea" id="RHEA:40139"/>
        <dbReference type="ChEBI" id="CHEBI:15377"/>
        <dbReference type="ChEBI" id="CHEBI:15378"/>
        <dbReference type="ChEBI" id="CHEBI:30823"/>
        <dbReference type="ChEBI" id="CHEBI:57287"/>
        <dbReference type="ChEBI" id="CHEBI:57387"/>
    </reaction>
    <physiologicalReaction direction="left-to-right" evidence="14">
        <dbReference type="Rhea" id="RHEA:40140"/>
    </physiologicalReaction>
</comment>
<evidence type="ECO:0000256" key="10">
    <source>
        <dbReference type="ARBA" id="ARBA00023098"/>
    </source>
</evidence>
<reference evidence="25" key="1">
    <citation type="submission" date="2022-06" db="EMBL/GenBank/DDBJ databases">
        <authorList>
            <person name="Goudenege D."/>
            <person name="Le Roux F."/>
        </authorList>
    </citation>
    <scope>NUCLEOTIDE SEQUENCE</scope>
    <source>
        <strain evidence="25">12-063</strain>
    </source>
</reference>
<evidence type="ECO:0000256" key="11">
    <source>
        <dbReference type="ARBA" id="ARBA00023136"/>
    </source>
</evidence>
<dbReference type="SUPFAM" id="SSF54637">
    <property type="entry name" value="Thioesterase/thiol ester dehydrase-isomerase"/>
    <property type="match status" value="1"/>
</dbReference>
<dbReference type="InterPro" id="IPR029069">
    <property type="entry name" value="HotDog_dom_sf"/>
</dbReference>
<dbReference type="CDD" id="cd03443">
    <property type="entry name" value="PaaI_thioesterase"/>
    <property type="match status" value="1"/>
</dbReference>
<keyword evidence="11" id="KW-0472">Membrane</keyword>
<name>A0ABN8TRS1_9VIBR</name>
<feature type="domain" description="Thioesterase" evidence="24">
    <location>
        <begin position="51"/>
        <end position="120"/>
    </location>
</feature>
<evidence type="ECO:0000256" key="7">
    <source>
        <dbReference type="ARBA" id="ARBA00022801"/>
    </source>
</evidence>
<evidence type="ECO:0000256" key="16">
    <source>
        <dbReference type="ARBA" id="ARBA00038848"/>
    </source>
</evidence>
<organism evidence="25 26">
    <name type="scientific">Vibrio aestuarianus</name>
    <dbReference type="NCBI Taxonomy" id="28171"/>
    <lineage>
        <taxon>Bacteria</taxon>
        <taxon>Pseudomonadati</taxon>
        <taxon>Pseudomonadota</taxon>
        <taxon>Gammaproteobacteria</taxon>
        <taxon>Vibrionales</taxon>
        <taxon>Vibrionaceae</taxon>
        <taxon>Vibrio</taxon>
    </lineage>
</organism>
<comment type="catalytic activity">
    <reaction evidence="22">
        <text>dodecanoyl-CoA + H2O = dodecanoate + CoA + H(+)</text>
        <dbReference type="Rhea" id="RHEA:30135"/>
        <dbReference type="ChEBI" id="CHEBI:15377"/>
        <dbReference type="ChEBI" id="CHEBI:15378"/>
        <dbReference type="ChEBI" id="CHEBI:18262"/>
        <dbReference type="ChEBI" id="CHEBI:57287"/>
        <dbReference type="ChEBI" id="CHEBI:57375"/>
    </reaction>
    <physiologicalReaction direction="left-to-right" evidence="22">
        <dbReference type="Rhea" id="RHEA:30136"/>
    </physiologicalReaction>
</comment>
<evidence type="ECO:0000256" key="12">
    <source>
        <dbReference type="ARBA" id="ARBA00023273"/>
    </source>
</evidence>
<comment type="catalytic activity">
    <reaction evidence="21">
        <text>decanoyl-CoA + H2O = decanoate + CoA + H(+)</text>
        <dbReference type="Rhea" id="RHEA:40059"/>
        <dbReference type="ChEBI" id="CHEBI:15377"/>
        <dbReference type="ChEBI" id="CHEBI:15378"/>
        <dbReference type="ChEBI" id="CHEBI:27689"/>
        <dbReference type="ChEBI" id="CHEBI:57287"/>
        <dbReference type="ChEBI" id="CHEBI:61430"/>
    </reaction>
    <physiologicalReaction direction="left-to-right" evidence="21">
        <dbReference type="Rhea" id="RHEA:40060"/>
    </physiologicalReaction>
</comment>
<evidence type="ECO:0000256" key="23">
    <source>
        <dbReference type="ARBA" id="ARBA00048180"/>
    </source>
</evidence>
<evidence type="ECO:0000256" key="6">
    <source>
        <dbReference type="ARBA" id="ARBA00022703"/>
    </source>
</evidence>
<comment type="subcellular location">
    <subcellularLocation>
        <location evidence="3">Cell projection</location>
        <location evidence="3">Ruffle membrane</location>
    </subcellularLocation>
    <subcellularLocation>
        <location evidence="2">Cytoplasm</location>
    </subcellularLocation>
    <subcellularLocation>
        <location evidence="1">Membrane</location>
        <topology evidence="1">Peripheral membrane protein</topology>
    </subcellularLocation>
</comment>
<keyword evidence="26" id="KW-1185">Reference proteome</keyword>
<evidence type="ECO:0000256" key="17">
    <source>
        <dbReference type="ARBA" id="ARBA00040123"/>
    </source>
</evidence>
<keyword evidence="8" id="KW-0276">Fatty acid metabolism</keyword>
<protein>
    <recommendedName>
        <fullName evidence="17">Acyl-coenzyme A thioesterase THEM4</fullName>
        <ecNumber evidence="16">3.1.2.2</ecNumber>
    </recommendedName>
    <alternativeName>
        <fullName evidence="18">Thioesterase superfamily member 4</fullName>
    </alternativeName>
</protein>
<dbReference type="EC" id="3.1.2.2" evidence="16"/>
<dbReference type="Proteomes" id="UP001152658">
    <property type="component" value="Unassembled WGS sequence"/>
</dbReference>
<evidence type="ECO:0000256" key="2">
    <source>
        <dbReference type="ARBA" id="ARBA00004496"/>
    </source>
</evidence>
<evidence type="ECO:0000256" key="13">
    <source>
        <dbReference type="ARBA" id="ARBA00035852"/>
    </source>
</evidence>
<evidence type="ECO:0000259" key="24">
    <source>
        <dbReference type="Pfam" id="PF03061"/>
    </source>
</evidence>
<dbReference type="EMBL" id="CALYLK010000135">
    <property type="protein sequence ID" value="CAH8229794.1"/>
    <property type="molecule type" value="Genomic_DNA"/>
</dbReference>
<evidence type="ECO:0000256" key="8">
    <source>
        <dbReference type="ARBA" id="ARBA00022832"/>
    </source>
</evidence>
<dbReference type="Gene3D" id="3.10.129.10">
    <property type="entry name" value="Hotdog Thioesterase"/>
    <property type="match status" value="1"/>
</dbReference>
<keyword evidence="4" id="KW-1003">Cell membrane</keyword>
<dbReference type="Pfam" id="PF03061">
    <property type="entry name" value="4HBT"/>
    <property type="match status" value="1"/>
</dbReference>
<evidence type="ECO:0000313" key="25">
    <source>
        <dbReference type="EMBL" id="CAH8229794.1"/>
    </source>
</evidence>
<keyword evidence="7" id="KW-0378">Hydrolase</keyword>
<evidence type="ECO:0000313" key="26">
    <source>
        <dbReference type="Proteomes" id="UP001152658"/>
    </source>
</evidence>
<evidence type="ECO:0000256" key="1">
    <source>
        <dbReference type="ARBA" id="ARBA00004170"/>
    </source>
</evidence>
<sequence>MLIQHPPHHCHCAVCCEPFFSNHQPIEFQSLTDDRVTAQIVATEKMQGYRGVMQGGLISTLHDSAMTHCLFAKDIHAMTAELTVRYLSPVPLYQSLTVETTLIKQKRTIYYLDSSIFCGEQCLSTATAKFMCQGNNEYFKK</sequence>
<evidence type="ECO:0000256" key="22">
    <source>
        <dbReference type="ARBA" id="ARBA00048074"/>
    </source>
</evidence>
<comment type="similarity">
    <text evidence="15">Belongs to the THEM4/THEM5 thioesterase family.</text>
</comment>
<keyword evidence="9" id="KW-0809">Transit peptide</keyword>
<proteinExistence type="inferred from homology"/>
<evidence type="ECO:0000256" key="5">
    <source>
        <dbReference type="ARBA" id="ARBA00022490"/>
    </source>
</evidence>
<evidence type="ECO:0000256" key="21">
    <source>
        <dbReference type="ARBA" id="ARBA00047969"/>
    </source>
</evidence>
<evidence type="ECO:0000256" key="4">
    <source>
        <dbReference type="ARBA" id="ARBA00022475"/>
    </source>
</evidence>
<comment type="catalytic activity">
    <reaction evidence="19">
        <text>octanoyl-CoA + H2O = octanoate + CoA + H(+)</text>
        <dbReference type="Rhea" id="RHEA:30143"/>
        <dbReference type="ChEBI" id="CHEBI:15377"/>
        <dbReference type="ChEBI" id="CHEBI:15378"/>
        <dbReference type="ChEBI" id="CHEBI:25646"/>
        <dbReference type="ChEBI" id="CHEBI:57287"/>
        <dbReference type="ChEBI" id="CHEBI:57386"/>
    </reaction>
    <physiologicalReaction direction="left-to-right" evidence="19">
        <dbReference type="Rhea" id="RHEA:30144"/>
    </physiologicalReaction>
</comment>
<evidence type="ECO:0000256" key="15">
    <source>
        <dbReference type="ARBA" id="ARBA00038456"/>
    </source>
</evidence>
<keyword evidence="12" id="KW-0966">Cell projection</keyword>
<comment type="catalytic activity">
    <reaction evidence="23">
        <text>tetradecanoyl-CoA + H2O = tetradecanoate + CoA + H(+)</text>
        <dbReference type="Rhea" id="RHEA:40119"/>
        <dbReference type="ChEBI" id="CHEBI:15377"/>
        <dbReference type="ChEBI" id="CHEBI:15378"/>
        <dbReference type="ChEBI" id="CHEBI:30807"/>
        <dbReference type="ChEBI" id="CHEBI:57287"/>
        <dbReference type="ChEBI" id="CHEBI:57385"/>
    </reaction>
    <physiologicalReaction direction="left-to-right" evidence="23">
        <dbReference type="Rhea" id="RHEA:40120"/>
    </physiologicalReaction>
</comment>
<keyword evidence="5" id="KW-0963">Cytoplasm</keyword>
<accession>A0ABN8TRS1</accession>
<evidence type="ECO:0000256" key="9">
    <source>
        <dbReference type="ARBA" id="ARBA00022946"/>
    </source>
</evidence>
<dbReference type="PANTHER" id="PTHR12418">
    <property type="entry name" value="ACYL-COENZYME A THIOESTERASE THEM4"/>
    <property type="match status" value="1"/>
</dbReference>
<evidence type="ECO:0000256" key="14">
    <source>
        <dbReference type="ARBA" id="ARBA00037002"/>
    </source>
</evidence>
<evidence type="ECO:0000256" key="3">
    <source>
        <dbReference type="ARBA" id="ARBA00004632"/>
    </source>
</evidence>
<comment type="catalytic activity">
    <reaction evidence="20">
        <text>hexadecanoyl-CoA + H2O = hexadecanoate + CoA + H(+)</text>
        <dbReference type="Rhea" id="RHEA:16645"/>
        <dbReference type="ChEBI" id="CHEBI:7896"/>
        <dbReference type="ChEBI" id="CHEBI:15377"/>
        <dbReference type="ChEBI" id="CHEBI:15378"/>
        <dbReference type="ChEBI" id="CHEBI:57287"/>
        <dbReference type="ChEBI" id="CHEBI:57379"/>
        <dbReference type="EC" id="3.1.2.2"/>
    </reaction>
    <physiologicalReaction direction="left-to-right" evidence="20">
        <dbReference type="Rhea" id="RHEA:16646"/>
    </physiologicalReaction>
</comment>
<evidence type="ECO:0000256" key="19">
    <source>
        <dbReference type="ARBA" id="ARBA00047588"/>
    </source>
</evidence>